<dbReference type="PANTHER" id="PTHR24321">
    <property type="entry name" value="DEHYDROGENASES, SHORT CHAIN"/>
    <property type="match status" value="1"/>
</dbReference>
<dbReference type="Proteomes" id="UP001596074">
    <property type="component" value="Unassembled WGS sequence"/>
</dbReference>
<dbReference type="PRINTS" id="PR00080">
    <property type="entry name" value="SDRFAMILY"/>
</dbReference>
<sequence length="247" mass="25172">MGLLDGKVAVITGAGSGMAKASTKVFVREGARVVAADISGAQKDTAAEVGEAVLPVHCDVTKEDDVAAMIETAVQRFGRVDAVLNVAGIGVGLPITDLTMDHYDTTMNVDLRGVLLGMKHGIRAMLRTGGGTIINWSSVGGLNGSTKGTSVYSAAKAGVIAVTKAAAVEYGPQGVRANALCPGFILTEVMGAAGLRDFPDMVEKAALRRAGEPHEVAEVAAFLASDRASFVTGAVIPVDGGWAAHLA</sequence>
<accession>A0ABW1AC29</accession>
<evidence type="ECO:0000313" key="3">
    <source>
        <dbReference type="EMBL" id="MFC5752237.1"/>
    </source>
</evidence>
<dbReference type="PROSITE" id="PS00061">
    <property type="entry name" value="ADH_SHORT"/>
    <property type="match status" value="1"/>
</dbReference>
<dbReference type="PRINTS" id="PR00081">
    <property type="entry name" value="GDHRDH"/>
</dbReference>
<keyword evidence="2 3" id="KW-0560">Oxidoreductase</keyword>
<dbReference type="Pfam" id="PF13561">
    <property type="entry name" value="adh_short_C2"/>
    <property type="match status" value="1"/>
</dbReference>
<comment type="similarity">
    <text evidence="1">Belongs to the short-chain dehydrogenases/reductases (SDR) family.</text>
</comment>
<dbReference type="EMBL" id="JBHSON010000083">
    <property type="protein sequence ID" value="MFC5752237.1"/>
    <property type="molecule type" value="Genomic_DNA"/>
</dbReference>
<protein>
    <submittedName>
        <fullName evidence="3">SDR family NAD(P)-dependent oxidoreductase</fullName>
        <ecNumber evidence="3">1.1.1.-</ecNumber>
    </submittedName>
</protein>
<dbReference type="Gene3D" id="3.40.50.720">
    <property type="entry name" value="NAD(P)-binding Rossmann-like Domain"/>
    <property type="match status" value="1"/>
</dbReference>
<dbReference type="EC" id="1.1.1.-" evidence="3"/>
<dbReference type="InterPro" id="IPR020904">
    <property type="entry name" value="Sc_DH/Rdtase_CS"/>
</dbReference>
<dbReference type="InterPro" id="IPR002347">
    <property type="entry name" value="SDR_fam"/>
</dbReference>
<dbReference type="CDD" id="cd05233">
    <property type="entry name" value="SDR_c"/>
    <property type="match status" value="1"/>
</dbReference>
<keyword evidence="4" id="KW-1185">Reference proteome</keyword>
<dbReference type="GO" id="GO:0016491">
    <property type="term" value="F:oxidoreductase activity"/>
    <property type="evidence" value="ECO:0007669"/>
    <property type="project" value="UniProtKB-KW"/>
</dbReference>
<evidence type="ECO:0000256" key="1">
    <source>
        <dbReference type="ARBA" id="ARBA00006484"/>
    </source>
</evidence>
<dbReference type="InterPro" id="IPR036291">
    <property type="entry name" value="NAD(P)-bd_dom_sf"/>
</dbReference>
<organism evidence="3 4">
    <name type="scientific">Actinomadura rugatobispora</name>
    <dbReference type="NCBI Taxonomy" id="1994"/>
    <lineage>
        <taxon>Bacteria</taxon>
        <taxon>Bacillati</taxon>
        <taxon>Actinomycetota</taxon>
        <taxon>Actinomycetes</taxon>
        <taxon>Streptosporangiales</taxon>
        <taxon>Thermomonosporaceae</taxon>
        <taxon>Actinomadura</taxon>
    </lineage>
</organism>
<dbReference type="PANTHER" id="PTHR24321:SF8">
    <property type="entry name" value="ESTRADIOL 17-BETA-DEHYDROGENASE 8-RELATED"/>
    <property type="match status" value="1"/>
</dbReference>
<evidence type="ECO:0000256" key="2">
    <source>
        <dbReference type="ARBA" id="ARBA00023002"/>
    </source>
</evidence>
<comment type="caution">
    <text evidence="3">The sequence shown here is derived from an EMBL/GenBank/DDBJ whole genome shotgun (WGS) entry which is preliminary data.</text>
</comment>
<name>A0ABW1AC29_9ACTN</name>
<evidence type="ECO:0000313" key="4">
    <source>
        <dbReference type="Proteomes" id="UP001596074"/>
    </source>
</evidence>
<proteinExistence type="inferred from homology"/>
<gene>
    <name evidence="3" type="ORF">ACFPZN_42060</name>
</gene>
<dbReference type="RefSeq" id="WP_378288199.1">
    <property type="nucleotide sequence ID" value="NZ_JBHSON010000083.1"/>
</dbReference>
<reference evidence="4" key="1">
    <citation type="journal article" date="2019" name="Int. J. Syst. Evol. Microbiol.">
        <title>The Global Catalogue of Microorganisms (GCM) 10K type strain sequencing project: providing services to taxonomists for standard genome sequencing and annotation.</title>
        <authorList>
            <consortium name="The Broad Institute Genomics Platform"/>
            <consortium name="The Broad Institute Genome Sequencing Center for Infectious Disease"/>
            <person name="Wu L."/>
            <person name="Ma J."/>
        </authorList>
    </citation>
    <scope>NUCLEOTIDE SEQUENCE [LARGE SCALE GENOMIC DNA]</scope>
    <source>
        <strain evidence="4">KCTC 42087</strain>
    </source>
</reference>
<dbReference type="SUPFAM" id="SSF51735">
    <property type="entry name" value="NAD(P)-binding Rossmann-fold domains"/>
    <property type="match status" value="1"/>
</dbReference>